<evidence type="ECO:0000256" key="8">
    <source>
        <dbReference type="ARBA" id="ARBA00022741"/>
    </source>
</evidence>
<dbReference type="SUPFAM" id="SSF52172">
    <property type="entry name" value="CheY-like"/>
    <property type="match status" value="1"/>
</dbReference>
<dbReference type="InterPro" id="IPR001789">
    <property type="entry name" value="Sig_transdc_resp-reg_receiver"/>
</dbReference>
<keyword evidence="9" id="KW-0418">Kinase</keyword>
<dbReference type="Pfam" id="PF00672">
    <property type="entry name" value="HAMP"/>
    <property type="match status" value="1"/>
</dbReference>
<evidence type="ECO:0000256" key="11">
    <source>
        <dbReference type="ARBA" id="ARBA00022989"/>
    </source>
</evidence>
<dbReference type="PRINTS" id="PR00344">
    <property type="entry name" value="BCTRLSENSOR"/>
</dbReference>
<keyword evidence="7 16" id="KW-0812">Transmembrane</keyword>
<feature type="domain" description="HPt" evidence="21">
    <location>
        <begin position="1039"/>
        <end position="1137"/>
    </location>
</feature>
<dbReference type="Pfam" id="PF00072">
    <property type="entry name" value="Response_reg"/>
    <property type="match status" value="1"/>
</dbReference>
<dbReference type="PROSITE" id="PS50110">
    <property type="entry name" value="RESPONSE_REGULATORY"/>
    <property type="match status" value="1"/>
</dbReference>
<evidence type="ECO:0000259" key="21">
    <source>
        <dbReference type="PROSITE" id="PS50894"/>
    </source>
</evidence>
<feature type="domain" description="HAMP" evidence="20">
    <location>
        <begin position="181"/>
        <end position="224"/>
    </location>
</feature>
<dbReference type="InterPro" id="IPR036641">
    <property type="entry name" value="HPT_dom_sf"/>
</dbReference>
<feature type="modified residue" description="Phosphohistidine" evidence="14">
    <location>
        <position position="1078"/>
    </location>
</feature>
<dbReference type="SUPFAM" id="SSF55874">
    <property type="entry name" value="ATPase domain of HSP90 chaperone/DNA topoisomerase II/histidine kinase"/>
    <property type="match status" value="1"/>
</dbReference>
<evidence type="ECO:0000256" key="9">
    <source>
        <dbReference type="ARBA" id="ARBA00022777"/>
    </source>
</evidence>
<dbReference type="EMBL" id="CP073347">
    <property type="protein sequence ID" value="UTW12041.1"/>
    <property type="molecule type" value="Genomic_DNA"/>
</dbReference>
<feature type="domain" description="Histidine kinase" evidence="17">
    <location>
        <begin position="517"/>
        <end position="737"/>
    </location>
</feature>
<organism evidence="22 23">
    <name type="scientific">Marinobacterium rhizophilum</name>
    <dbReference type="NCBI Taxonomy" id="420402"/>
    <lineage>
        <taxon>Bacteria</taxon>
        <taxon>Pseudomonadati</taxon>
        <taxon>Pseudomonadota</taxon>
        <taxon>Gammaproteobacteria</taxon>
        <taxon>Oceanospirillales</taxon>
        <taxon>Oceanospirillaceae</taxon>
        <taxon>Marinobacterium</taxon>
    </lineage>
</organism>
<evidence type="ECO:0000256" key="16">
    <source>
        <dbReference type="SAM" id="Phobius"/>
    </source>
</evidence>
<evidence type="ECO:0000256" key="1">
    <source>
        <dbReference type="ARBA" id="ARBA00000085"/>
    </source>
</evidence>
<keyword evidence="10" id="KW-0067">ATP-binding</keyword>
<dbReference type="Pfam" id="PF00512">
    <property type="entry name" value="HisKA"/>
    <property type="match status" value="1"/>
</dbReference>
<dbReference type="SMART" id="SM00304">
    <property type="entry name" value="HAMP"/>
    <property type="match status" value="1"/>
</dbReference>
<dbReference type="CDD" id="cd00088">
    <property type="entry name" value="HPT"/>
    <property type="match status" value="1"/>
</dbReference>
<feature type="modified residue" description="4-aspartylphosphate" evidence="15">
    <location>
        <position position="936"/>
    </location>
</feature>
<dbReference type="PANTHER" id="PTHR45339">
    <property type="entry name" value="HYBRID SIGNAL TRANSDUCTION HISTIDINE KINASE J"/>
    <property type="match status" value="1"/>
</dbReference>
<dbReference type="PROSITE" id="PS50112">
    <property type="entry name" value="PAS"/>
    <property type="match status" value="2"/>
</dbReference>
<dbReference type="Pfam" id="PF02518">
    <property type="entry name" value="HATPase_c"/>
    <property type="match status" value="1"/>
</dbReference>
<dbReference type="InterPro" id="IPR004358">
    <property type="entry name" value="Sig_transdc_His_kin-like_C"/>
</dbReference>
<evidence type="ECO:0000256" key="4">
    <source>
        <dbReference type="ARBA" id="ARBA00022475"/>
    </source>
</evidence>
<evidence type="ECO:0000313" key="23">
    <source>
        <dbReference type="Proteomes" id="UP001058461"/>
    </source>
</evidence>
<evidence type="ECO:0000256" key="14">
    <source>
        <dbReference type="PROSITE-ProRule" id="PRU00110"/>
    </source>
</evidence>
<dbReference type="CDD" id="cd06225">
    <property type="entry name" value="HAMP"/>
    <property type="match status" value="1"/>
</dbReference>
<dbReference type="InterPro" id="IPR013767">
    <property type="entry name" value="PAS_fold"/>
</dbReference>
<sequence length="1142" mass="124487">MSFRLKIIIGIVLIQACVFALLVGLAMYYLNAWSQQDLRSRARDTSQIFATMATDAVISTDLATLTDMVNQIKVLPQIAYITVSDARGLLASYTGDAGIATGQDTAVAPALNDDVLDIRTDIRAGALQFGEIRLGYHRLGILQRLQEAGLWLAFIALAGLILLALVSWWLGWRLTQMLGWLQRYSEDVANGVQTASMKVTGQDELAMTARAFNSMLASLESKQRKLAGKIVEVQSLSDLNAQNERYLRTVLESVSDGIITIDANGLIHLINRAGERLFGYAKNELVGQHVGVLISGLEQGWHEQYIDGDLNTGASPICSTGQQMMGHRPDSTFFPVDLSASALDIEGQRFCVVLIRDLTASRELEAEIRRSHKIKAMITDASLDALITVDVDGVVVEYNGAAERLFGWPRSSMLGQSMAEHIIPEEFRDAHYKGMAHFRKNGAGPLIGGRVEVEALCEKGTRIPVEMSLVATESDGVRLVTAFLRDIRARQQAERQLIDAKEAAENASLAKSRFLSHMSHEIRSPLNAVLAAVSMLLERANDADQQRLLQTAQSSGAALLSVINEVLDFSKIDAGYMKITNSESRVETLIGDVLCAAQGHMGSQAPDLVCHVMPAASGKVFIDPARVRQVINVLVDNAIKFTSQGVIAVIAERIEVNGLEHLKISVKDTGVGIPEEQQSAIFEEFEQVDATRDTGYGGTGLGLTIARRLVEMMGGTLIVDSKPGVGSCFHFSLPAEFCDAEQVCMQASEGLALCMLSTNDALRTMFEHNLASLNIPFRGGAGFGALSRWVQDIPPAMMADCCLVIDESVLDELKAPESVSILQRWCGRVGVMCRVQETLPGILDAAVRLTKPISCTELFNFICGEAKAEDDSSQSDLLSSEDTSPGRVLLVEDVAANRWIAKILLESRGYEVTEAADGLEALDQAARESFDVILMDVRMPRLNGLDAVIRLRDESGPNANTPVIALTANAERSEIDRCLAAGMNEFISKPYDTSRLLERVAYFCEQRYNSEESPVLENTVATAPLLQVSVLEQLVKDTSVSVLPGMLQMFCEEIEGCIREIQEGVTSLDQKALTESAHTLKSCAGTFGAFRLQNAARELERCGRASPDPEKLEALAKDLLVILADTLHEYQGFSMQQMGCQA</sequence>
<dbReference type="SMART" id="SM00448">
    <property type="entry name" value="REC"/>
    <property type="match status" value="1"/>
</dbReference>
<evidence type="ECO:0000256" key="10">
    <source>
        <dbReference type="ARBA" id="ARBA00022840"/>
    </source>
</evidence>
<feature type="domain" description="PAS" evidence="19">
    <location>
        <begin position="243"/>
        <end position="288"/>
    </location>
</feature>
<keyword evidence="12" id="KW-0902">Two-component regulatory system</keyword>
<keyword evidence="8" id="KW-0547">Nucleotide-binding</keyword>
<dbReference type="InterPro" id="IPR035965">
    <property type="entry name" value="PAS-like_dom_sf"/>
</dbReference>
<dbReference type="Gene3D" id="3.40.50.2300">
    <property type="match status" value="1"/>
</dbReference>
<dbReference type="PROSITE" id="PS50885">
    <property type="entry name" value="HAMP"/>
    <property type="match status" value="1"/>
</dbReference>
<dbReference type="SMART" id="SM00388">
    <property type="entry name" value="HisKA"/>
    <property type="match status" value="1"/>
</dbReference>
<dbReference type="InterPro" id="IPR036097">
    <property type="entry name" value="HisK_dim/P_sf"/>
</dbReference>
<dbReference type="SMART" id="SM00091">
    <property type="entry name" value="PAS"/>
    <property type="match status" value="2"/>
</dbReference>
<feature type="transmembrane region" description="Helical" evidence="16">
    <location>
        <begin position="148"/>
        <end position="172"/>
    </location>
</feature>
<dbReference type="InterPro" id="IPR000014">
    <property type="entry name" value="PAS"/>
</dbReference>
<evidence type="ECO:0000256" key="15">
    <source>
        <dbReference type="PROSITE-ProRule" id="PRU00169"/>
    </source>
</evidence>
<dbReference type="Gene3D" id="1.10.287.130">
    <property type="match status" value="1"/>
</dbReference>
<dbReference type="PANTHER" id="PTHR45339:SF1">
    <property type="entry name" value="HYBRID SIGNAL TRANSDUCTION HISTIDINE KINASE J"/>
    <property type="match status" value="1"/>
</dbReference>
<dbReference type="SUPFAM" id="SSF47384">
    <property type="entry name" value="Homodimeric domain of signal transducing histidine kinase"/>
    <property type="match status" value="1"/>
</dbReference>
<dbReference type="Pfam" id="PF00989">
    <property type="entry name" value="PAS"/>
    <property type="match status" value="1"/>
</dbReference>
<dbReference type="Proteomes" id="UP001058461">
    <property type="component" value="Chromosome"/>
</dbReference>
<dbReference type="SMART" id="SM00073">
    <property type="entry name" value="HPT"/>
    <property type="match status" value="1"/>
</dbReference>
<dbReference type="CDD" id="cd00082">
    <property type="entry name" value="HisKA"/>
    <property type="match status" value="1"/>
</dbReference>
<reference evidence="22" key="1">
    <citation type="submission" date="2021-04" db="EMBL/GenBank/DDBJ databases">
        <title>Oceanospirillales bacteria with DddD are important DMSP degraders in coastal seawater.</title>
        <authorList>
            <person name="Liu J."/>
        </authorList>
    </citation>
    <scope>NUCLEOTIDE SEQUENCE</scope>
    <source>
        <strain evidence="22">D13-1</strain>
    </source>
</reference>
<keyword evidence="11 16" id="KW-1133">Transmembrane helix</keyword>
<keyword evidence="23" id="KW-1185">Reference proteome</keyword>
<comment type="subcellular location">
    <subcellularLocation>
        <location evidence="2">Cell membrane</location>
        <topology evidence="2">Multi-pass membrane protein</topology>
    </subcellularLocation>
</comment>
<dbReference type="PROSITE" id="PS51257">
    <property type="entry name" value="PROKAR_LIPOPROTEIN"/>
    <property type="match status" value="1"/>
</dbReference>
<protein>
    <recommendedName>
        <fullName evidence="3">histidine kinase</fullName>
        <ecNumber evidence="3">2.7.13.3</ecNumber>
    </recommendedName>
</protein>
<evidence type="ECO:0000256" key="6">
    <source>
        <dbReference type="ARBA" id="ARBA00022679"/>
    </source>
</evidence>
<evidence type="ECO:0000313" key="22">
    <source>
        <dbReference type="EMBL" id="UTW12041.1"/>
    </source>
</evidence>
<dbReference type="CDD" id="cd17546">
    <property type="entry name" value="REC_hyHK_CKI1_RcsC-like"/>
    <property type="match status" value="1"/>
</dbReference>
<dbReference type="InterPro" id="IPR005467">
    <property type="entry name" value="His_kinase_dom"/>
</dbReference>
<evidence type="ECO:0000256" key="13">
    <source>
        <dbReference type="ARBA" id="ARBA00023136"/>
    </source>
</evidence>
<dbReference type="Gene3D" id="1.20.120.160">
    <property type="entry name" value="HPT domain"/>
    <property type="match status" value="1"/>
</dbReference>
<gene>
    <name evidence="22" type="ORF">KDW95_22925</name>
</gene>
<accession>A0ABY5HJK7</accession>
<dbReference type="Gene3D" id="3.30.565.10">
    <property type="entry name" value="Histidine kinase-like ATPase, C-terminal domain"/>
    <property type="match status" value="1"/>
</dbReference>
<dbReference type="InterPro" id="IPR003594">
    <property type="entry name" value="HATPase_dom"/>
</dbReference>
<dbReference type="InterPro" id="IPR011006">
    <property type="entry name" value="CheY-like_superfamily"/>
</dbReference>
<keyword evidence="13 16" id="KW-0472">Membrane</keyword>
<dbReference type="InterPro" id="IPR003661">
    <property type="entry name" value="HisK_dim/P_dom"/>
</dbReference>
<dbReference type="InterPro" id="IPR008207">
    <property type="entry name" value="Sig_transdc_His_kin_Hpt_dom"/>
</dbReference>
<proteinExistence type="predicted"/>
<dbReference type="SUPFAM" id="SSF47226">
    <property type="entry name" value="Histidine-containing phosphotransfer domain, HPT domain"/>
    <property type="match status" value="1"/>
</dbReference>
<dbReference type="Gene3D" id="6.10.340.10">
    <property type="match status" value="1"/>
</dbReference>
<feature type="domain" description="Response regulatory" evidence="18">
    <location>
        <begin position="887"/>
        <end position="1004"/>
    </location>
</feature>
<dbReference type="RefSeq" id="WP_255854091.1">
    <property type="nucleotide sequence ID" value="NZ_CP073347.1"/>
</dbReference>
<dbReference type="NCBIfam" id="TIGR00229">
    <property type="entry name" value="sensory_box"/>
    <property type="match status" value="2"/>
</dbReference>
<evidence type="ECO:0000256" key="5">
    <source>
        <dbReference type="ARBA" id="ARBA00022553"/>
    </source>
</evidence>
<feature type="transmembrane region" description="Helical" evidence="16">
    <location>
        <begin position="6"/>
        <end position="30"/>
    </location>
</feature>
<dbReference type="Pfam" id="PF01627">
    <property type="entry name" value="Hpt"/>
    <property type="match status" value="1"/>
</dbReference>
<dbReference type="CDD" id="cd00130">
    <property type="entry name" value="PAS"/>
    <property type="match status" value="2"/>
</dbReference>
<evidence type="ECO:0000259" key="17">
    <source>
        <dbReference type="PROSITE" id="PS50109"/>
    </source>
</evidence>
<dbReference type="InterPro" id="IPR003660">
    <property type="entry name" value="HAMP_dom"/>
</dbReference>
<evidence type="ECO:0000259" key="18">
    <source>
        <dbReference type="PROSITE" id="PS50110"/>
    </source>
</evidence>
<evidence type="ECO:0000259" key="19">
    <source>
        <dbReference type="PROSITE" id="PS50112"/>
    </source>
</evidence>
<dbReference type="SUPFAM" id="SSF55785">
    <property type="entry name" value="PYP-like sensor domain (PAS domain)"/>
    <property type="match status" value="2"/>
</dbReference>
<keyword evidence="5 15" id="KW-0597">Phosphoprotein</keyword>
<evidence type="ECO:0000256" key="7">
    <source>
        <dbReference type="ARBA" id="ARBA00022692"/>
    </source>
</evidence>
<dbReference type="Gene3D" id="3.30.450.20">
    <property type="entry name" value="PAS domain"/>
    <property type="match status" value="2"/>
</dbReference>
<keyword evidence="4" id="KW-1003">Cell membrane</keyword>
<evidence type="ECO:0000259" key="20">
    <source>
        <dbReference type="PROSITE" id="PS50885"/>
    </source>
</evidence>
<dbReference type="Pfam" id="PF13426">
    <property type="entry name" value="PAS_9"/>
    <property type="match status" value="1"/>
</dbReference>
<keyword evidence="6" id="KW-0808">Transferase</keyword>
<evidence type="ECO:0000256" key="12">
    <source>
        <dbReference type="ARBA" id="ARBA00023012"/>
    </source>
</evidence>
<evidence type="ECO:0000256" key="3">
    <source>
        <dbReference type="ARBA" id="ARBA00012438"/>
    </source>
</evidence>
<dbReference type="InterPro" id="IPR036890">
    <property type="entry name" value="HATPase_C_sf"/>
</dbReference>
<comment type="catalytic activity">
    <reaction evidence="1">
        <text>ATP + protein L-histidine = ADP + protein N-phospho-L-histidine.</text>
        <dbReference type="EC" id="2.7.13.3"/>
    </reaction>
</comment>
<dbReference type="PROSITE" id="PS50109">
    <property type="entry name" value="HIS_KIN"/>
    <property type="match status" value="1"/>
</dbReference>
<dbReference type="PROSITE" id="PS50894">
    <property type="entry name" value="HPT"/>
    <property type="match status" value="1"/>
</dbReference>
<dbReference type="SMART" id="SM00387">
    <property type="entry name" value="HATPase_c"/>
    <property type="match status" value="1"/>
</dbReference>
<evidence type="ECO:0000256" key="2">
    <source>
        <dbReference type="ARBA" id="ARBA00004651"/>
    </source>
</evidence>
<dbReference type="EC" id="2.7.13.3" evidence="3"/>
<name>A0ABY5HJK7_9GAMM</name>
<feature type="domain" description="PAS" evidence="19">
    <location>
        <begin position="370"/>
        <end position="426"/>
    </location>
</feature>